<dbReference type="PANTHER" id="PTHR40044:SF1">
    <property type="entry name" value="INTEGRAL MEMBRANE PROTEIN"/>
    <property type="match status" value="1"/>
</dbReference>
<dbReference type="PIRSF" id="PIRSF031501">
    <property type="entry name" value="QueT"/>
    <property type="match status" value="1"/>
</dbReference>
<sequence>MEKSVSQSKTTVLVVNGLIAALYVVLTLVVAPIAQGPIQFRVSESLNHLVVFNKKLLWGVLLGVLTFNLFFSEGGMMDVLFGGGQTLLALSITAISARWIKSEKKRMVVNIIAFSVSMVLIAIMISILSKQPIGSNFFWGIYGSLFLSELIIMSISAPIMFGINRMVHFEKF</sequence>
<accession>A0A429ZLR1</accession>
<keyword evidence="3" id="KW-1185">Reference proteome</keyword>
<dbReference type="Proteomes" id="UP000288490">
    <property type="component" value="Unassembled WGS sequence"/>
</dbReference>
<feature type="transmembrane region" description="Helical" evidence="1">
    <location>
        <begin position="12"/>
        <end position="34"/>
    </location>
</feature>
<feature type="transmembrane region" description="Helical" evidence="1">
    <location>
        <begin position="107"/>
        <end position="129"/>
    </location>
</feature>
<keyword evidence="1" id="KW-0472">Membrane</keyword>
<dbReference type="AlphaFoldDB" id="A0A429ZLR1"/>
<evidence type="ECO:0000313" key="2">
    <source>
        <dbReference type="EMBL" id="RST94596.1"/>
    </source>
</evidence>
<keyword evidence="1" id="KW-1133">Transmembrane helix</keyword>
<dbReference type="EMBL" id="NGJT01000007">
    <property type="protein sequence ID" value="RST94596.1"/>
    <property type="molecule type" value="Genomic_DNA"/>
</dbReference>
<feature type="transmembrane region" description="Helical" evidence="1">
    <location>
        <begin position="55"/>
        <end position="73"/>
    </location>
</feature>
<keyword evidence="1" id="KW-0812">Transmembrane</keyword>
<dbReference type="Pfam" id="PF06177">
    <property type="entry name" value="QueT"/>
    <property type="match status" value="1"/>
</dbReference>
<reference evidence="2 3" key="1">
    <citation type="submission" date="2017-05" db="EMBL/GenBank/DDBJ databases">
        <title>Vagococcus spp. assemblies.</title>
        <authorList>
            <person name="Gulvik C.A."/>
        </authorList>
    </citation>
    <scope>NUCLEOTIDE SEQUENCE [LARGE SCALE GENOMIC DNA]</scope>
    <source>
        <strain evidence="2 3">SS1994</strain>
    </source>
</reference>
<organism evidence="2 3">
    <name type="scientific">Vagococcus bubulae</name>
    <dbReference type="NCBI Taxonomy" id="1977868"/>
    <lineage>
        <taxon>Bacteria</taxon>
        <taxon>Bacillati</taxon>
        <taxon>Bacillota</taxon>
        <taxon>Bacilli</taxon>
        <taxon>Lactobacillales</taxon>
        <taxon>Enterococcaceae</taxon>
        <taxon>Vagococcus</taxon>
    </lineage>
</organism>
<name>A0A429ZLR1_9ENTE</name>
<feature type="transmembrane region" description="Helical" evidence="1">
    <location>
        <begin position="141"/>
        <end position="163"/>
    </location>
</feature>
<dbReference type="OrthoDB" id="1706970at2"/>
<comment type="caution">
    <text evidence="2">The sequence shown here is derived from an EMBL/GenBank/DDBJ whole genome shotgun (WGS) entry which is preliminary data.</text>
</comment>
<dbReference type="PANTHER" id="PTHR40044">
    <property type="entry name" value="INTEGRAL MEMBRANE PROTEIN-RELATED"/>
    <property type="match status" value="1"/>
</dbReference>
<evidence type="ECO:0000256" key="1">
    <source>
        <dbReference type="SAM" id="Phobius"/>
    </source>
</evidence>
<dbReference type="InterPro" id="IPR010387">
    <property type="entry name" value="QueT"/>
</dbReference>
<dbReference type="RefSeq" id="WP_125957214.1">
    <property type="nucleotide sequence ID" value="NZ_JAQEJV010000008.1"/>
</dbReference>
<gene>
    <name evidence="2" type="ORF">CBF36_05155</name>
</gene>
<evidence type="ECO:0000313" key="3">
    <source>
        <dbReference type="Proteomes" id="UP000288490"/>
    </source>
</evidence>
<evidence type="ECO:0008006" key="4">
    <source>
        <dbReference type="Google" id="ProtNLM"/>
    </source>
</evidence>
<protein>
    <recommendedName>
        <fullName evidence="4">QueT transporter family protein</fullName>
    </recommendedName>
</protein>
<proteinExistence type="predicted"/>